<accession>A0ABT8R1Q6</accession>
<keyword evidence="2" id="KW-1185">Reference proteome</keyword>
<evidence type="ECO:0008006" key="3">
    <source>
        <dbReference type="Google" id="ProtNLM"/>
    </source>
</evidence>
<comment type="caution">
    <text evidence="1">The sequence shown here is derived from an EMBL/GenBank/DDBJ whole genome shotgun (WGS) entry which is preliminary data.</text>
</comment>
<proteinExistence type="predicted"/>
<evidence type="ECO:0000313" key="2">
    <source>
        <dbReference type="Proteomes" id="UP001168528"/>
    </source>
</evidence>
<gene>
    <name evidence="1" type="ORF">Q0590_03200</name>
</gene>
<sequence>MTDAEFDVMDELYFVTAFATLANQLDLPEHELKQTLQSLLAKGWIKCFKSASEELVADELDFESEYKQYYFLATKAGLLAHNSK</sequence>
<protein>
    <recommendedName>
        <fullName evidence="3">MarR family transcriptional regulator</fullName>
    </recommendedName>
</protein>
<dbReference type="RefSeq" id="WP_302036028.1">
    <property type="nucleotide sequence ID" value="NZ_JAUKPO010000001.1"/>
</dbReference>
<organism evidence="1 2">
    <name type="scientific">Rhodocytophaga aerolata</name>
    <dbReference type="NCBI Taxonomy" id="455078"/>
    <lineage>
        <taxon>Bacteria</taxon>
        <taxon>Pseudomonadati</taxon>
        <taxon>Bacteroidota</taxon>
        <taxon>Cytophagia</taxon>
        <taxon>Cytophagales</taxon>
        <taxon>Rhodocytophagaceae</taxon>
        <taxon>Rhodocytophaga</taxon>
    </lineage>
</organism>
<evidence type="ECO:0000313" key="1">
    <source>
        <dbReference type="EMBL" id="MDO1445238.1"/>
    </source>
</evidence>
<reference evidence="1" key="1">
    <citation type="submission" date="2023-07" db="EMBL/GenBank/DDBJ databases">
        <title>The genome sequence of Rhodocytophaga aerolata KACC 12507.</title>
        <authorList>
            <person name="Zhang X."/>
        </authorList>
    </citation>
    <scope>NUCLEOTIDE SEQUENCE</scope>
    <source>
        <strain evidence="1">KACC 12507</strain>
    </source>
</reference>
<dbReference type="EMBL" id="JAUKPO010000001">
    <property type="protein sequence ID" value="MDO1445238.1"/>
    <property type="molecule type" value="Genomic_DNA"/>
</dbReference>
<dbReference type="Proteomes" id="UP001168528">
    <property type="component" value="Unassembled WGS sequence"/>
</dbReference>
<name>A0ABT8R1Q6_9BACT</name>